<reference evidence="3" key="1">
    <citation type="submission" date="2022-11" db="UniProtKB">
        <authorList>
            <consortium name="EnsemblMetazoa"/>
        </authorList>
    </citation>
    <scope>IDENTIFICATION</scope>
</reference>
<evidence type="ECO:0000256" key="1">
    <source>
        <dbReference type="SAM" id="SignalP"/>
    </source>
</evidence>
<organism evidence="3 4">
    <name type="scientific">Patiria miniata</name>
    <name type="common">Bat star</name>
    <name type="synonym">Asterina miniata</name>
    <dbReference type="NCBI Taxonomy" id="46514"/>
    <lineage>
        <taxon>Eukaryota</taxon>
        <taxon>Metazoa</taxon>
        <taxon>Echinodermata</taxon>
        <taxon>Eleutherozoa</taxon>
        <taxon>Asterozoa</taxon>
        <taxon>Asteroidea</taxon>
        <taxon>Valvatacea</taxon>
        <taxon>Valvatida</taxon>
        <taxon>Asterinidae</taxon>
        <taxon>Patiria</taxon>
    </lineage>
</organism>
<dbReference type="InterPro" id="IPR000566">
    <property type="entry name" value="Lipocln_cytosolic_FA-bd_dom"/>
</dbReference>
<evidence type="ECO:0000313" key="4">
    <source>
        <dbReference type="Proteomes" id="UP000887568"/>
    </source>
</evidence>
<dbReference type="Pfam" id="PF08212">
    <property type="entry name" value="Lipocalin_2"/>
    <property type="match status" value="1"/>
</dbReference>
<keyword evidence="4" id="KW-1185">Reference proteome</keyword>
<dbReference type="RefSeq" id="XP_038069264.1">
    <property type="nucleotide sequence ID" value="XM_038213336.1"/>
</dbReference>
<feature type="signal peptide" evidence="1">
    <location>
        <begin position="1"/>
        <end position="22"/>
    </location>
</feature>
<feature type="chain" id="PRO_5037479714" description="Lipocalin/cytosolic fatty-acid binding domain-containing protein" evidence="1">
    <location>
        <begin position="23"/>
        <end position="190"/>
    </location>
</feature>
<dbReference type="Proteomes" id="UP000887568">
    <property type="component" value="Unplaced"/>
</dbReference>
<accession>A0A914B0G4</accession>
<feature type="domain" description="Lipocalin/cytosolic fatty-acid binding" evidence="2">
    <location>
        <begin position="29"/>
        <end position="168"/>
    </location>
</feature>
<dbReference type="AlphaFoldDB" id="A0A914B0G4"/>
<dbReference type="Gene3D" id="2.40.128.20">
    <property type="match status" value="1"/>
</dbReference>
<dbReference type="EnsemblMetazoa" id="XM_038213336.1">
    <property type="protein sequence ID" value="XP_038069264.1"/>
    <property type="gene ID" value="LOC119738440"/>
</dbReference>
<dbReference type="PANTHER" id="PTHR37437:SF1">
    <property type="entry name" value="LIPOCALIN-RELATED PROTEIN"/>
    <property type="match status" value="1"/>
</dbReference>
<dbReference type="OrthoDB" id="565904at2759"/>
<proteinExistence type="predicted"/>
<dbReference type="GeneID" id="119738440"/>
<dbReference type="PANTHER" id="PTHR37437">
    <property type="entry name" value="LIPOCALIN-RELATED PROTEIN-RELATED"/>
    <property type="match status" value="1"/>
</dbReference>
<evidence type="ECO:0000259" key="2">
    <source>
        <dbReference type="Pfam" id="PF08212"/>
    </source>
</evidence>
<dbReference type="InterPro" id="IPR012674">
    <property type="entry name" value="Calycin"/>
</dbReference>
<dbReference type="CDD" id="cd19438">
    <property type="entry name" value="lipocalin_Blc-like"/>
    <property type="match status" value="1"/>
</dbReference>
<dbReference type="InterPro" id="IPR047202">
    <property type="entry name" value="Lipocalin_Blc-like_dom"/>
</dbReference>
<keyword evidence="1" id="KW-0732">Signal</keyword>
<evidence type="ECO:0000313" key="3">
    <source>
        <dbReference type="EnsemblMetazoa" id="XP_038069264.1"/>
    </source>
</evidence>
<protein>
    <recommendedName>
        <fullName evidence="2">Lipocalin/cytosolic fatty-acid binding domain-containing protein</fullName>
    </recommendedName>
</protein>
<name>A0A914B0G4_PATMI</name>
<dbReference type="SUPFAM" id="SSF50814">
    <property type="entry name" value="Lipocalins"/>
    <property type="match status" value="1"/>
</dbReference>
<dbReference type="OMA" id="PYFIIKL"/>
<sequence length="190" mass="21512">MATKTLLFCVLLVASLVSDSRALDTMKEVKVDLYTGRWYQVYGNFWSNLFADSQQAECTTATYNKINETYVTVFNNYKTRDGIEDSINGYAFIPDPSDPGKLRVALDGVPGDSPYWIIKLGPVVDGQYTYSVVSDNQMLALFVLVRDVKTYYALYDNEMLEYMELTGFNGPVNSPIQVYQGDDCEYPKLN</sequence>